<evidence type="ECO:0000313" key="1">
    <source>
        <dbReference type="EMBL" id="KAJ3567983.1"/>
    </source>
</evidence>
<sequence>MSLRLHAPRRFSTDFKHLGGYDVLGPVNTTGDCFLPNYTNDENKYYSPGISPAGYTAACVVPAPGLCGGQTSVTTAKCCSDVSESFA</sequence>
<organism evidence="1 2">
    <name type="scientific">Xylaria arbuscula</name>
    <dbReference type="NCBI Taxonomy" id="114810"/>
    <lineage>
        <taxon>Eukaryota</taxon>
        <taxon>Fungi</taxon>
        <taxon>Dikarya</taxon>
        <taxon>Ascomycota</taxon>
        <taxon>Pezizomycotina</taxon>
        <taxon>Sordariomycetes</taxon>
        <taxon>Xylariomycetidae</taxon>
        <taxon>Xylariales</taxon>
        <taxon>Xylariaceae</taxon>
        <taxon>Xylaria</taxon>
    </lineage>
</organism>
<keyword evidence="2" id="KW-1185">Reference proteome</keyword>
<accession>A0A9W8NBK8</accession>
<comment type="caution">
    <text evidence="1">The sequence shown here is derived from an EMBL/GenBank/DDBJ whole genome shotgun (WGS) entry which is preliminary data.</text>
</comment>
<dbReference type="AlphaFoldDB" id="A0A9W8NBK8"/>
<evidence type="ECO:0000313" key="2">
    <source>
        <dbReference type="Proteomes" id="UP001148614"/>
    </source>
</evidence>
<name>A0A9W8NBK8_9PEZI</name>
<gene>
    <name evidence="1" type="ORF">NPX13_g6578</name>
</gene>
<proteinExistence type="predicted"/>
<reference evidence="1" key="1">
    <citation type="submission" date="2022-07" db="EMBL/GenBank/DDBJ databases">
        <title>Genome Sequence of Xylaria arbuscula.</title>
        <authorList>
            <person name="Buettner E."/>
        </authorList>
    </citation>
    <scope>NUCLEOTIDE SEQUENCE</scope>
    <source>
        <strain evidence="1">VT107</strain>
    </source>
</reference>
<dbReference type="EMBL" id="JANPWZ010001182">
    <property type="protein sequence ID" value="KAJ3567983.1"/>
    <property type="molecule type" value="Genomic_DNA"/>
</dbReference>
<dbReference type="Proteomes" id="UP001148614">
    <property type="component" value="Unassembled WGS sequence"/>
</dbReference>
<protein>
    <submittedName>
        <fullName evidence="1">Uncharacterized protein</fullName>
    </submittedName>
</protein>